<dbReference type="InterPro" id="IPR023405">
    <property type="entry name" value="Topo_IA_core_domain"/>
</dbReference>
<dbReference type="SUPFAM" id="SSF56712">
    <property type="entry name" value="Prokaryotic type I DNA topoisomerase"/>
    <property type="match status" value="1"/>
</dbReference>
<sequence>MAKNLVIVESPAKAKTINKFLGKNFQVESCYGHVKDLPKKKLGIDIENEFKPTYQIIPGKRKTLKKLRDLSETMEQVYLATDLDREGEAIAWHLSQELEHTNGGRVVFN</sequence>
<gene>
    <name evidence="2" type="ORF">S01H1_25989</name>
</gene>
<dbReference type="InterPro" id="IPR000380">
    <property type="entry name" value="Topo_IA"/>
</dbReference>
<dbReference type="PANTHER" id="PTHR42785:SF1">
    <property type="entry name" value="DNA TOPOISOMERASE"/>
    <property type="match status" value="1"/>
</dbReference>
<comment type="caution">
    <text evidence="2">The sequence shown here is derived from an EMBL/GenBank/DDBJ whole genome shotgun (WGS) entry which is preliminary data.</text>
</comment>
<dbReference type="PROSITE" id="PS50880">
    <property type="entry name" value="TOPRIM"/>
    <property type="match status" value="1"/>
</dbReference>
<dbReference type="GO" id="GO:0006265">
    <property type="term" value="P:DNA topological change"/>
    <property type="evidence" value="ECO:0007669"/>
    <property type="project" value="InterPro"/>
</dbReference>
<dbReference type="GO" id="GO:0003677">
    <property type="term" value="F:DNA binding"/>
    <property type="evidence" value="ECO:0007669"/>
    <property type="project" value="InterPro"/>
</dbReference>
<dbReference type="AlphaFoldDB" id="X0TKK0"/>
<dbReference type="PANTHER" id="PTHR42785">
    <property type="entry name" value="DNA TOPOISOMERASE, TYPE IA, CORE"/>
    <property type="match status" value="1"/>
</dbReference>
<dbReference type="EMBL" id="BARS01015736">
    <property type="protein sequence ID" value="GAF93779.1"/>
    <property type="molecule type" value="Genomic_DNA"/>
</dbReference>
<name>X0TKK0_9ZZZZ</name>
<dbReference type="SMART" id="SM00493">
    <property type="entry name" value="TOPRIM"/>
    <property type="match status" value="1"/>
</dbReference>
<evidence type="ECO:0000313" key="2">
    <source>
        <dbReference type="EMBL" id="GAF93779.1"/>
    </source>
</evidence>
<reference evidence="2" key="1">
    <citation type="journal article" date="2014" name="Front. Microbiol.">
        <title>High frequency of phylogenetically diverse reductive dehalogenase-homologous genes in deep subseafloor sedimentary metagenomes.</title>
        <authorList>
            <person name="Kawai M."/>
            <person name="Futagami T."/>
            <person name="Toyoda A."/>
            <person name="Takaki Y."/>
            <person name="Nishi S."/>
            <person name="Hori S."/>
            <person name="Arai W."/>
            <person name="Tsubouchi T."/>
            <person name="Morono Y."/>
            <person name="Uchiyama I."/>
            <person name="Ito T."/>
            <person name="Fujiyama A."/>
            <person name="Inagaki F."/>
            <person name="Takami H."/>
        </authorList>
    </citation>
    <scope>NUCLEOTIDE SEQUENCE</scope>
    <source>
        <strain evidence="2">Expedition CK06-06</strain>
    </source>
</reference>
<dbReference type="Gene3D" id="3.40.50.140">
    <property type="match status" value="1"/>
</dbReference>
<dbReference type="InterPro" id="IPR034149">
    <property type="entry name" value="TOPRIM_TopoI"/>
</dbReference>
<proteinExistence type="predicted"/>
<feature type="non-terminal residue" evidence="2">
    <location>
        <position position="109"/>
    </location>
</feature>
<dbReference type="GO" id="GO:0003917">
    <property type="term" value="F:DNA topoisomerase type I (single strand cut, ATP-independent) activity"/>
    <property type="evidence" value="ECO:0007669"/>
    <property type="project" value="InterPro"/>
</dbReference>
<protein>
    <recommendedName>
        <fullName evidence="1">Toprim domain-containing protein</fullName>
    </recommendedName>
</protein>
<dbReference type="CDD" id="cd03363">
    <property type="entry name" value="TOPRIM_TopoIA_TopoI"/>
    <property type="match status" value="1"/>
</dbReference>
<dbReference type="Pfam" id="PF01751">
    <property type="entry name" value="Toprim"/>
    <property type="match status" value="1"/>
</dbReference>
<evidence type="ECO:0000259" key="1">
    <source>
        <dbReference type="PROSITE" id="PS50880"/>
    </source>
</evidence>
<accession>X0TKK0</accession>
<feature type="domain" description="Toprim" evidence="1">
    <location>
        <begin position="3"/>
        <end position="109"/>
    </location>
</feature>
<dbReference type="InterPro" id="IPR006171">
    <property type="entry name" value="TOPRIM_dom"/>
</dbReference>
<organism evidence="2">
    <name type="scientific">marine sediment metagenome</name>
    <dbReference type="NCBI Taxonomy" id="412755"/>
    <lineage>
        <taxon>unclassified sequences</taxon>
        <taxon>metagenomes</taxon>
        <taxon>ecological metagenomes</taxon>
    </lineage>
</organism>